<dbReference type="InterPro" id="IPR006640">
    <property type="entry name" value="SprT-like_domain"/>
</dbReference>
<dbReference type="Proteomes" id="UP000439752">
    <property type="component" value="Unassembled WGS sequence"/>
</dbReference>
<feature type="domain" description="SprT-like" evidence="1">
    <location>
        <begin position="4"/>
        <end position="144"/>
    </location>
</feature>
<accession>A0A653I213</accession>
<keyword evidence="3" id="KW-1185">Reference proteome</keyword>
<evidence type="ECO:0000313" key="2">
    <source>
        <dbReference type="EMBL" id="VWX32801.1"/>
    </source>
</evidence>
<dbReference type="Pfam" id="PF10263">
    <property type="entry name" value="SprT-like"/>
    <property type="match status" value="1"/>
</dbReference>
<name>A0A653I213_9BACL</name>
<proteinExistence type="predicted"/>
<sequence length="146" mass="17567">MTNEQLQQYVEQLSLDVFALPFRHKAVFNGRLRTTGGRYFLTDHHLDFNRRYVTDAKTFRGIVIHELCHYHLHLAGRGHRHQDQDFKDWLMKYGGLRYSPRLVGDEKKSHQYECHKCGTLYRRKRKMNPEKYRCGKCRGKIFYKSS</sequence>
<protein>
    <recommendedName>
        <fullName evidence="1">SprT-like domain-containing protein</fullName>
    </recommendedName>
</protein>
<dbReference type="NCBIfam" id="NF003339">
    <property type="entry name" value="PRK04351.1"/>
    <property type="match status" value="1"/>
</dbReference>
<reference evidence="2 3" key="1">
    <citation type="submission" date="2019-10" db="EMBL/GenBank/DDBJ databases">
        <authorList>
            <person name="Karimi E."/>
        </authorList>
    </citation>
    <scope>NUCLEOTIDE SEQUENCE [LARGE SCALE GENOMIC DNA]</scope>
    <source>
        <strain evidence="2">Exiguobacterium sp. 9Y</strain>
    </source>
</reference>
<gene>
    <name evidence="2" type="ORF">EXIGUO9Y_10064</name>
</gene>
<organism evidence="2 3">
    <name type="scientific">Exiguobacterium oxidotolerans</name>
    <dbReference type="NCBI Taxonomy" id="223958"/>
    <lineage>
        <taxon>Bacteria</taxon>
        <taxon>Bacillati</taxon>
        <taxon>Bacillota</taxon>
        <taxon>Bacilli</taxon>
        <taxon>Bacillales</taxon>
        <taxon>Bacillales Family XII. Incertae Sedis</taxon>
        <taxon>Exiguobacterium</taxon>
    </lineage>
</organism>
<dbReference type="RefSeq" id="WP_159172343.1">
    <property type="nucleotide sequence ID" value="NZ_LR732308.1"/>
</dbReference>
<evidence type="ECO:0000259" key="1">
    <source>
        <dbReference type="SMART" id="SM00731"/>
    </source>
</evidence>
<dbReference type="SMART" id="SM00731">
    <property type="entry name" value="SprT"/>
    <property type="match status" value="1"/>
</dbReference>
<evidence type="ECO:0000313" key="3">
    <source>
        <dbReference type="Proteomes" id="UP000439752"/>
    </source>
</evidence>
<dbReference type="EMBL" id="CABWKQ010000001">
    <property type="protein sequence ID" value="VWX32801.1"/>
    <property type="molecule type" value="Genomic_DNA"/>
</dbReference>
<dbReference type="AlphaFoldDB" id="A0A653I213"/>
<dbReference type="GO" id="GO:0006950">
    <property type="term" value="P:response to stress"/>
    <property type="evidence" value="ECO:0007669"/>
    <property type="project" value="UniProtKB-ARBA"/>
</dbReference>